<proteinExistence type="inferred from homology"/>
<reference evidence="5 6" key="1">
    <citation type="submission" date="2016-09" db="EMBL/GenBank/DDBJ databases">
        <title>The draft genome of Dichanthelium oligosanthes: A C3 panicoid grass species.</title>
        <authorList>
            <person name="Studer A.J."/>
            <person name="Schnable J.C."/>
            <person name="Brutnell T.P."/>
        </authorList>
    </citation>
    <scope>NUCLEOTIDE SEQUENCE [LARGE SCALE GENOMIC DNA]</scope>
    <source>
        <strain evidence="6">cv. Kellogg 1175</strain>
        <tissue evidence="5">Leaf</tissue>
    </source>
</reference>
<dbReference type="AlphaFoldDB" id="A0A1E5VCA9"/>
<comment type="caution">
    <text evidence="5">The sequence shown here is derived from an EMBL/GenBank/DDBJ whole genome shotgun (WGS) entry which is preliminary data.</text>
</comment>
<keyword evidence="6" id="KW-1185">Reference proteome</keyword>
<evidence type="ECO:0000256" key="2">
    <source>
        <dbReference type="ARBA" id="ARBA00022690"/>
    </source>
</evidence>
<dbReference type="STRING" id="888268.A0A1E5VCA9"/>
<evidence type="ECO:0000256" key="1">
    <source>
        <dbReference type="ARBA" id="ARBA00007233"/>
    </source>
</evidence>
<dbReference type="Gene3D" id="3.10.450.10">
    <property type="match status" value="1"/>
</dbReference>
<evidence type="ECO:0000313" key="5">
    <source>
        <dbReference type="EMBL" id="OEL22741.1"/>
    </source>
</evidence>
<feature type="domain" description="Cystatin" evidence="4">
    <location>
        <begin position="36"/>
        <end position="113"/>
    </location>
</feature>
<dbReference type="Proteomes" id="UP000095767">
    <property type="component" value="Unassembled WGS sequence"/>
</dbReference>
<name>A0A1E5VCA9_9POAL</name>
<keyword evidence="2" id="KW-0646">Protease inhibitor</keyword>
<keyword evidence="3" id="KW-0789">Thiol protease inhibitor</keyword>
<protein>
    <recommendedName>
        <fullName evidence="4">Cystatin domain-containing protein</fullName>
    </recommendedName>
</protein>
<dbReference type="CDD" id="cd00042">
    <property type="entry name" value="CY"/>
    <property type="match status" value="1"/>
</dbReference>
<evidence type="ECO:0000259" key="4">
    <source>
        <dbReference type="Pfam" id="PF16845"/>
    </source>
</evidence>
<dbReference type="InterPro" id="IPR046350">
    <property type="entry name" value="Cystatin_sf"/>
</dbReference>
<organism evidence="5 6">
    <name type="scientific">Dichanthelium oligosanthes</name>
    <dbReference type="NCBI Taxonomy" id="888268"/>
    <lineage>
        <taxon>Eukaryota</taxon>
        <taxon>Viridiplantae</taxon>
        <taxon>Streptophyta</taxon>
        <taxon>Embryophyta</taxon>
        <taxon>Tracheophyta</taxon>
        <taxon>Spermatophyta</taxon>
        <taxon>Magnoliopsida</taxon>
        <taxon>Liliopsida</taxon>
        <taxon>Poales</taxon>
        <taxon>Poaceae</taxon>
        <taxon>PACMAD clade</taxon>
        <taxon>Panicoideae</taxon>
        <taxon>Panicodae</taxon>
        <taxon>Paniceae</taxon>
        <taxon>Dichantheliinae</taxon>
        <taxon>Dichanthelium</taxon>
    </lineage>
</organism>
<evidence type="ECO:0000313" key="6">
    <source>
        <dbReference type="Proteomes" id="UP000095767"/>
    </source>
</evidence>
<evidence type="ECO:0000256" key="3">
    <source>
        <dbReference type="ARBA" id="ARBA00022704"/>
    </source>
</evidence>
<gene>
    <name evidence="5" type="ORF">BAE44_0016244</name>
</gene>
<dbReference type="OrthoDB" id="752087at2759"/>
<dbReference type="InterPro" id="IPR027214">
    <property type="entry name" value="Cystatin"/>
</dbReference>
<dbReference type="Pfam" id="PF16845">
    <property type="entry name" value="SQAPI"/>
    <property type="match status" value="1"/>
</dbReference>
<dbReference type="GO" id="GO:0004869">
    <property type="term" value="F:cysteine-type endopeptidase inhibitor activity"/>
    <property type="evidence" value="ECO:0007669"/>
    <property type="project" value="UniProtKB-KW"/>
</dbReference>
<dbReference type="InterPro" id="IPR000010">
    <property type="entry name" value="Cystatin_dom"/>
</dbReference>
<comment type="similarity">
    <text evidence="1">Belongs to the cystatin family. Phytocystatin subfamily.</text>
</comment>
<dbReference type="EMBL" id="LWDX02044521">
    <property type="protein sequence ID" value="OEL22741.1"/>
    <property type="molecule type" value="Genomic_DNA"/>
</dbReference>
<sequence length="117" mass="12949">MASPTMRAGLLVAIAVIAISIAIPTMANRGEWSLININDPRMQELARWAVAEHVEEANDGIKFNRLASGKELVAGGLNFLLVIDAWNGDGKDANYEAMLYMLDWKEPRILLSFYLAD</sequence>
<accession>A0A1E5VCA9</accession>
<dbReference type="SUPFAM" id="SSF54403">
    <property type="entry name" value="Cystatin/monellin"/>
    <property type="match status" value="1"/>
</dbReference>
<dbReference type="PANTHER" id="PTHR47116">
    <property type="entry name" value="PHLOEM FILAMENT PROTEIN"/>
    <property type="match status" value="1"/>
</dbReference>